<evidence type="ECO:0000256" key="1">
    <source>
        <dbReference type="PROSITE-ProRule" id="PRU00283"/>
    </source>
</evidence>
<keyword evidence="4" id="KW-1185">Reference proteome</keyword>
<dbReference type="Proteomes" id="UP000265618">
    <property type="component" value="Unassembled WGS sequence"/>
</dbReference>
<feature type="domain" description="Kinesin motor" evidence="2">
    <location>
        <begin position="1"/>
        <end position="48"/>
    </location>
</feature>
<dbReference type="GO" id="GO:0008017">
    <property type="term" value="F:microtubule binding"/>
    <property type="evidence" value="ECO:0007669"/>
    <property type="project" value="InterPro"/>
</dbReference>
<feature type="non-terminal residue" evidence="3">
    <location>
        <position position="1"/>
    </location>
</feature>
<dbReference type="GO" id="GO:0007018">
    <property type="term" value="P:microtubule-based movement"/>
    <property type="evidence" value="ECO:0007669"/>
    <property type="project" value="InterPro"/>
</dbReference>
<gene>
    <name evidence="3" type="ORF">KIPB_015247</name>
</gene>
<organism evidence="3 4">
    <name type="scientific">Kipferlia bialata</name>
    <dbReference type="NCBI Taxonomy" id="797122"/>
    <lineage>
        <taxon>Eukaryota</taxon>
        <taxon>Metamonada</taxon>
        <taxon>Carpediemonas-like organisms</taxon>
        <taxon>Kipferlia</taxon>
    </lineage>
</organism>
<dbReference type="SUPFAM" id="SSF52540">
    <property type="entry name" value="P-loop containing nucleoside triphosphate hydrolases"/>
    <property type="match status" value="1"/>
</dbReference>
<dbReference type="InterPro" id="IPR001752">
    <property type="entry name" value="Kinesin_motor_dom"/>
</dbReference>
<comment type="caution">
    <text evidence="1">Lacks conserved residue(s) required for the propagation of feature annotation.</text>
</comment>
<dbReference type="EMBL" id="BDIP01008402">
    <property type="protein sequence ID" value="GCA64740.1"/>
    <property type="molecule type" value="Genomic_DNA"/>
</dbReference>
<protein>
    <recommendedName>
        <fullName evidence="2">Kinesin motor domain-containing protein</fullName>
    </recommendedName>
</protein>
<name>A0A391NW10_9EUKA</name>
<dbReference type="AlphaFoldDB" id="A0A391NW10"/>
<reference evidence="3 4" key="1">
    <citation type="journal article" date="2018" name="PLoS ONE">
        <title>The draft genome of Kipferlia bialata reveals reductive genome evolution in fornicate parasites.</title>
        <authorList>
            <person name="Tanifuji G."/>
            <person name="Takabayashi S."/>
            <person name="Kume K."/>
            <person name="Takagi M."/>
            <person name="Nakayama T."/>
            <person name="Kamikawa R."/>
            <person name="Inagaki Y."/>
            <person name="Hashimoto T."/>
        </authorList>
    </citation>
    <scope>NUCLEOTIDE SEQUENCE [LARGE SCALE GENOMIC DNA]</scope>
    <source>
        <strain evidence="3">NY0173</strain>
    </source>
</reference>
<feature type="non-terminal residue" evidence="3">
    <location>
        <position position="48"/>
    </location>
</feature>
<evidence type="ECO:0000313" key="3">
    <source>
        <dbReference type="EMBL" id="GCA64740.1"/>
    </source>
</evidence>
<sequence>SGKTHTVMGYRGEEGLYSLAASDMCRALREKDAGLMLQVRFAEVYNGK</sequence>
<dbReference type="InterPro" id="IPR036961">
    <property type="entry name" value="Kinesin_motor_dom_sf"/>
</dbReference>
<dbReference type="Gene3D" id="3.40.850.10">
    <property type="entry name" value="Kinesin motor domain"/>
    <property type="match status" value="1"/>
</dbReference>
<dbReference type="GO" id="GO:0005524">
    <property type="term" value="F:ATP binding"/>
    <property type="evidence" value="ECO:0007669"/>
    <property type="project" value="InterPro"/>
</dbReference>
<comment type="similarity">
    <text evidence="1">Belongs to the TRAFAC class myosin-kinesin ATPase superfamily. Kinesin family.</text>
</comment>
<dbReference type="PROSITE" id="PS50067">
    <property type="entry name" value="KINESIN_MOTOR_2"/>
    <property type="match status" value="1"/>
</dbReference>
<dbReference type="InterPro" id="IPR027417">
    <property type="entry name" value="P-loop_NTPase"/>
</dbReference>
<evidence type="ECO:0000259" key="2">
    <source>
        <dbReference type="PROSITE" id="PS50067"/>
    </source>
</evidence>
<comment type="caution">
    <text evidence="3">The sequence shown here is derived from an EMBL/GenBank/DDBJ whole genome shotgun (WGS) entry which is preliminary data.</text>
</comment>
<evidence type="ECO:0000313" key="4">
    <source>
        <dbReference type="Proteomes" id="UP000265618"/>
    </source>
</evidence>
<proteinExistence type="inferred from homology"/>
<dbReference type="GO" id="GO:0003777">
    <property type="term" value="F:microtubule motor activity"/>
    <property type="evidence" value="ECO:0007669"/>
    <property type="project" value="InterPro"/>
</dbReference>
<accession>A0A391NW10</accession>